<dbReference type="PANTHER" id="PTHR24292:SF54">
    <property type="entry name" value="CYP9F3-RELATED"/>
    <property type="match status" value="1"/>
</dbReference>
<keyword evidence="10 13" id="KW-0408">Iron</keyword>
<evidence type="ECO:0000256" key="1">
    <source>
        <dbReference type="ARBA" id="ARBA00001971"/>
    </source>
</evidence>
<dbReference type="InterPro" id="IPR036396">
    <property type="entry name" value="Cyt_P450_sf"/>
</dbReference>
<keyword evidence="11 14" id="KW-0503">Monooxygenase</keyword>
<evidence type="ECO:0000256" key="7">
    <source>
        <dbReference type="ARBA" id="ARBA00022824"/>
    </source>
</evidence>
<dbReference type="PRINTS" id="PR00463">
    <property type="entry name" value="EP450I"/>
</dbReference>
<keyword evidence="6 13" id="KW-0479">Metal-binding</keyword>
<evidence type="ECO:0000256" key="10">
    <source>
        <dbReference type="ARBA" id="ARBA00023004"/>
    </source>
</evidence>
<feature type="compositionally biased region" description="Basic and acidic residues" evidence="15">
    <location>
        <begin position="1"/>
        <end position="25"/>
    </location>
</feature>
<organism evidence="16">
    <name type="scientific">Oppiella nova</name>
    <dbReference type="NCBI Taxonomy" id="334625"/>
    <lineage>
        <taxon>Eukaryota</taxon>
        <taxon>Metazoa</taxon>
        <taxon>Ecdysozoa</taxon>
        <taxon>Arthropoda</taxon>
        <taxon>Chelicerata</taxon>
        <taxon>Arachnida</taxon>
        <taxon>Acari</taxon>
        <taxon>Acariformes</taxon>
        <taxon>Sarcoptiformes</taxon>
        <taxon>Oribatida</taxon>
        <taxon>Brachypylina</taxon>
        <taxon>Oppioidea</taxon>
        <taxon>Oppiidae</taxon>
        <taxon>Oppiella</taxon>
    </lineage>
</organism>
<evidence type="ECO:0000256" key="6">
    <source>
        <dbReference type="ARBA" id="ARBA00022723"/>
    </source>
</evidence>
<sequence>MDANKDSDDNTRDENDINESHHVNEGEEELAIKQKTLNINTIHKKLTEDEILAQALVFLLVGYETTASTLSFCTYELALNPSVQDILYEEISSAIDSDGEISYEELSRLSYLDAVLSETLRLYTPFPRLSRIASTDYKLGKTGINVSKGQQIEIPVYAIHHSEEYFENPFKYDPDRFLPQNRHKITPYTYLPFGAGPRNCIGMRFALMETKVCLAHIIRRFKFFATDKTDVPLKYKRSLNLTSAQRIVVGIESRV</sequence>
<dbReference type="AlphaFoldDB" id="A0A7R9MA25"/>
<evidence type="ECO:0000256" key="4">
    <source>
        <dbReference type="ARBA" id="ARBA00010617"/>
    </source>
</evidence>
<dbReference type="SUPFAM" id="SSF48264">
    <property type="entry name" value="Cytochrome P450"/>
    <property type="match status" value="1"/>
</dbReference>
<feature type="region of interest" description="Disordered" evidence="15">
    <location>
        <begin position="1"/>
        <end position="28"/>
    </location>
</feature>
<dbReference type="EMBL" id="OC925770">
    <property type="protein sequence ID" value="CAD7656332.1"/>
    <property type="molecule type" value="Genomic_DNA"/>
</dbReference>
<evidence type="ECO:0000256" key="2">
    <source>
        <dbReference type="ARBA" id="ARBA00004174"/>
    </source>
</evidence>
<name>A0A7R9MA25_9ACAR</name>
<evidence type="ECO:0000256" key="3">
    <source>
        <dbReference type="ARBA" id="ARBA00004406"/>
    </source>
</evidence>
<protein>
    <recommendedName>
        <fullName evidence="18">Cytochrome P450</fullName>
    </recommendedName>
</protein>
<evidence type="ECO:0000256" key="8">
    <source>
        <dbReference type="ARBA" id="ARBA00022848"/>
    </source>
</evidence>
<gene>
    <name evidence="16" type="ORF">ONB1V03_LOCUS12969</name>
</gene>
<evidence type="ECO:0000313" key="17">
    <source>
        <dbReference type="Proteomes" id="UP000728032"/>
    </source>
</evidence>
<dbReference type="InterPro" id="IPR017972">
    <property type="entry name" value="Cyt_P450_CS"/>
</dbReference>
<dbReference type="InterPro" id="IPR002401">
    <property type="entry name" value="Cyt_P450_E_grp-I"/>
</dbReference>
<keyword evidence="8" id="KW-0492">Microsome</keyword>
<evidence type="ECO:0008006" key="18">
    <source>
        <dbReference type="Google" id="ProtNLM"/>
    </source>
</evidence>
<dbReference type="Pfam" id="PF00067">
    <property type="entry name" value="p450"/>
    <property type="match status" value="1"/>
</dbReference>
<evidence type="ECO:0000256" key="15">
    <source>
        <dbReference type="SAM" id="MobiDB-lite"/>
    </source>
</evidence>
<dbReference type="GO" id="GO:0005506">
    <property type="term" value="F:iron ion binding"/>
    <property type="evidence" value="ECO:0007669"/>
    <property type="project" value="InterPro"/>
</dbReference>
<dbReference type="GO" id="GO:0004497">
    <property type="term" value="F:monooxygenase activity"/>
    <property type="evidence" value="ECO:0007669"/>
    <property type="project" value="UniProtKB-KW"/>
</dbReference>
<evidence type="ECO:0000256" key="14">
    <source>
        <dbReference type="RuleBase" id="RU000461"/>
    </source>
</evidence>
<keyword evidence="5 13" id="KW-0349">Heme</keyword>
<feature type="binding site" description="axial binding residue" evidence="13">
    <location>
        <position position="200"/>
    </location>
    <ligand>
        <name>heme</name>
        <dbReference type="ChEBI" id="CHEBI:30413"/>
    </ligand>
    <ligandPart>
        <name>Fe</name>
        <dbReference type="ChEBI" id="CHEBI:18248"/>
    </ligandPart>
</feature>
<dbReference type="PROSITE" id="PS00086">
    <property type="entry name" value="CYTOCHROME_P450"/>
    <property type="match status" value="1"/>
</dbReference>
<evidence type="ECO:0000256" key="13">
    <source>
        <dbReference type="PIRSR" id="PIRSR602401-1"/>
    </source>
</evidence>
<dbReference type="GO" id="GO:0016705">
    <property type="term" value="F:oxidoreductase activity, acting on paired donors, with incorporation or reduction of molecular oxygen"/>
    <property type="evidence" value="ECO:0007669"/>
    <property type="project" value="InterPro"/>
</dbReference>
<dbReference type="InterPro" id="IPR001128">
    <property type="entry name" value="Cyt_P450"/>
</dbReference>
<keyword evidence="9 14" id="KW-0560">Oxidoreductase</keyword>
<comment type="cofactor">
    <cofactor evidence="1 13">
        <name>heme</name>
        <dbReference type="ChEBI" id="CHEBI:30413"/>
    </cofactor>
</comment>
<dbReference type="FunFam" id="1.10.630.10:FF:000182">
    <property type="entry name" value="Cytochrome P450 3A4"/>
    <property type="match status" value="1"/>
</dbReference>
<dbReference type="EMBL" id="CAJPVJ010010945">
    <property type="protein sequence ID" value="CAG2173519.1"/>
    <property type="molecule type" value="Genomic_DNA"/>
</dbReference>
<dbReference type="InterPro" id="IPR050476">
    <property type="entry name" value="Insect_CytP450_Detox"/>
</dbReference>
<comment type="similarity">
    <text evidence="4 14">Belongs to the cytochrome P450 family.</text>
</comment>
<dbReference type="GO" id="GO:0020037">
    <property type="term" value="F:heme binding"/>
    <property type="evidence" value="ECO:0007669"/>
    <property type="project" value="InterPro"/>
</dbReference>
<accession>A0A7R9MA25</accession>
<keyword evidence="7" id="KW-0256">Endoplasmic reticulum</keyword>
<dbReference type="PRINTS" id="PR00385">
    <property type="entry name" value="P450"/>
</dbReference>
<reference evidence="16" key="1">
    <citation type="submission" date="2020-11" db="EMBL/GenBank/DDBJ databases">
        <authorList>
            <person name="Tran Van P."/>
        </authorList>
    </citation>
    <scope>NUCLEOTIDE SEQUENCE</scope>
</reference>
<keyword evidence="17" id="KW-1185">Reference proteome</keyword>
<dbReference type="GO" id="GO:0005789">
    <property type="term" value="C:endoplasmic reticulum membrane"/>
    <property type="evidence" value="ECO:0007669"/>
    <property type="project" value="UniProtKB-SubCell"/>
</dbReference>
<proteinExistence type="inferred from homology"/>
<evidence type="ECO:0000256" key="12">
    <source>
        <dbReference type="ARBA" id="ARBA00023136"/>
    </source>
</evidence>
<dbReference type="Gene3D" id="1.10.630.10">
    <property type="entry name" value="Cytochrome P450"/>
    <property type="match status" value="1"/>
</dbReference>
<dbReference type="PANTHER" id="PTHR24292">
    <property type="entry name" value="CYTOCHROME P450"/>
    <property type="match status" value="1"/>
</dbReference>
<evidence type="ECO:0000256" key="5">
    <source>
        <dbReference type="ARBA" id="ARBA00022617"/>
    </source>
</evidence>
<evidence type="ECO:0000313" key="16">
    <source>
        <dbReference type="EMBL" id="CAD7656332.1"/>
    </source>
</evidence>
<dbReference type="Proteomes" id="UP000728032">
    <property type="component" value="Unassembled WGS sequence"/>
</dbReference>
<comment type="subcellular location">
    <subcellularLocation>
        <location evidence="3">Endoplasmic reticulum membrane</location>
        <topology evidence="3">Peripheral membrane protein</topology>
    </subcellularLocation>
    <subcellularLocation>
        <location evidence="2">Microsome membrane</location>
        <topology evidence="2">Peripheral membrane protein</topology>
    </subcellularLocation>
</comment>
<evidence type="ECO:0000256" key="11">
    <source>
        <dbReference type="ARBA" id="ARBA00023033"/>
    </source>
</evidence>
<dbReference type="OrthoDB" id="1470350at2759"/>
<evidence type="ECO:0000256" key="9">
    <source>
        <dbReference type="ARBA" id="ARBA00023002"/>
    </source>
</evidence>
<keyword evidence="12" id="KW-0472">Membrane</keyword>